<evidence type="ECO:0000313" key="8">
    <source>
        <dbReference type="Proteomes" id="UP001497497"/>
    </source>
</evidence>
<dbReference type="Proteomes" id="UP001497497">
    <property type="component" value="Unassembled WGS sequence"/>
</dbReference>
<evidence type="ECO:0000256" key="1">
    <source>
        <dbReference type="ARBA" id="ARBA00004173"/>
    </source>
</evidence>
<keyword evidence="8" id="KW-1185">Reference proteome</keyword>
<feature type="compositionally biased region" description="Polar residues" evidence="6">
    <location>
        <begin position="60"/>
        <end position="74"/>
    </location>
</feature>
<name>A0AAV2HA40_LYMST</name>
<dbReference type="GO" id="GO:0005739">
    <property type="term" value="C:mitochondrion"/>
    <property type="evidence" value="ECO:0007669"/>
    <property type="project" value="UniProtKB-SubCell"/>
</dbReference>
<feature type="region of interest" description="Disordered" evidence="6">
    <location>
        <begin position="53"/>
        <end position="74"/>
    </location>
</feature>
<gene>
    <name evidence="7" type="ORF">GSLYS_00003276001</name>
</gene>
<accession>A0AAV2HA40</accession>
<comment type="caution">
    <text evidence="7">The sequence shown here is derived from an EMBL/GenBank/DDBJ whole genome shotgun (WGS) entry which is preliminary data.</text>
</comment>
<comment type="subcellular location">
    <subcellularLocation>
        <location evidence="1 5">Mitochondrion</location>
    </subcellularLocation>
</comment>
<dbReference type="PANTHER" id="PTHR22977:SF1">
    <property type="entry name" value="COX ASSEMBLY MITOCHONDRIAL PROTEIN 2 HOMOLOG"/>
    <property type="match status" value="1"/>
</dbReference>
<proteinExistence type="inferred from homology"/>
<dbReference type="AlphaFoldDB" id="A0AAV2HA40"/>
<dbReference type="PROSITE" id="PS51808">
    <property type="entry name" value="CHCH"/>
    <property type="match status" value="1"/>
</dbReference>
<comment type="similarity">
    <text evidence="2 5">Belongs to the CMC family.</text>
</comment>
<evidence type="ECO:0000256" key="4">
    <source>
        <dbReference type="ARBA" id="ARBA00023157"/>
    </source>
</evidence>
<evidence type="ECO:0000256" key="6">
    <source>
        <dbReference type="SAM" id="MobiDB-lite"/>
    </source>
</evidence>
<sequence>MHPDLSPHLHTEECNEVIAALKKCHKDNPFKKIFGACNELDQAMTKCLKQERELKRQMNKNKSPQRGQLSSPPS</sequence>
<dbReference type="PANTHER" id="PTHR22977">
    <property type="entry name" value="COX ASSEMBLY MITOCHONDRIAL PROTEIN"/>
    <property type="match status" value="1"/>
</dbReference>
<evidence type="ECO:0000256" key="3">
    <source>
        <dbReference type="ARBA" id="ARBA00023128"/>
    </source>
</evidence>
<organism evidence="7 8">
    <name type="scientific">Lymnaea stagnalis</name>
    <name type="common">Great pond snail</name>
    <name type="synonym">Helix stagnalis</name>
    <dbReference type="NCBI Taxonomy" id="6523"/>
    <lineage>
        <taxon>Eukaryota</taxon>
        <taxon>Metazoa</taxon>
        <taxon>Spiralia</taxon>
        <taxon>Lophotrochozoa</taxon>
        <taxon>Mollusca</taxon>
        <taxon>Gastropoda</taxon>
        <taxon>Heterobranchia</taxon>
        <taxon>Euthyneura</taxon>
        <taxon>Panpulmonata</taxon>
        <taxon>Hygrophila</taxon>
        <taxon>Lymnaeoidea</taxon>
        <taxon>Lymnaeidae</taxon>
        <taxon>Lymnaea</taxon>
    </lineage>
</organism>
<dbReference type="InterPro" id="IPR013892">
    <property type="entry name" value="Cyt_c_biogenesis_Cmc1-like"/>
</dbReference>
<evidence type="ECO:0000256" key="2">
    <source>
        <dbReference type="ARBA" id="ARBA00007347"/>
    </source>
</evidence>
<keyword evidence="4" id="KW-1015">Disulfide bond</keyword>
<dbReference type="EMBL" id="CAXITT010000043">
    <property type="protein sequence ID" value="CAL1529121.1"/>
    <property type="molecule type" value="Genomic_DNA"/>
</dbReference>
<dbReference type="Pfam" id="PF08583">
    <property type="entry name" value="Cmc1"/>
    <property type="match status" value="1"/>
</dbReference>
<keyword evidence="3 5" id="KW-0496">Mitochondrion</keyword>
<evidence type="ECO:0000313" key="7">
    <source>
        <dbReference type="EMBL" id="CAL1529121.1"/>
    </source>
</evidence>
<protein>
    <recommendedName>
        <fullName evidence="5">COX assembly mitochondrial protein</fullName>
    </recommendedName>
</protein>
<reference evidence="7 8" key="1">
    <citation type="submission" date="2024-04" db="EMBL/GenBank/DDBJ databases">
        <authorList>
            <consortium name="Genoscope - CEA"/>
            <person name="William W."/>
        </authorList>
    </citation>
    <scope>NUCLEOTIDE SEQUENCE [LARGE SCALE GENOMIC DNA]</scope>
</reference>
<evidence type="ECO:0000256" key="5">
    <source>
        <dbReference type="RuleBase" id="RU364104"/>
    </source>
</evidence>